<keyword evidence="1" id="KW-0812">Transmembrane</keyword>
<sequence length="65" mass="6725">MSGIRLLVVAAGLLAIAIFSVQNAAPAALTFFLWTSIQVPVGVLLTGLLAAGLLFSTLLFPLGRE</sequence>
<organism evidence="2 3">
    <name type="scientific">Lyngbya confervoides BDU141951</name>
    <dbReference type="NCBI Taxonomy" id="1574623"/>
    <lineage>
        <taxon>Bacteria</taxon>
        <taxon>Bacillati</taxon>
        <taxon>Cyanobacteriota</taxon>
        <taxon>Cyanophyceae</taxon>
        <taxon>Oscillatoriophycideae</taxon>
        <taxon>Oscillatoriales</taxon>
        <taxon>Microcoleaceae</taxon>
        <taxon>Lyngbya</taxon>
    </lineage>
</organism>
<comment type="caution">
    <text evidence="2">The sequence shown here is derived from an EMBL/GenBank/DDBJ whole genome shotgun (WGS) entry which is preliminary data.</text>
</comment>
<name>A0ABD4T507_9CYAN</name>
<gene>
    <name evidence="2" type="ORF">QQ91_0011875</name>
</gene>
<reference evidence="2 3" key="1">
    <citation type="journal article" date="2015" name="Genome Announc.">
        <title>Draft Genome Sequence of Filamentous Marine Cyanobacterium Lyngbya confervoides Strain BDU141951.</title>
        <authorList>
            <person name="Chandrababunaidu M.M."/>
            <person name="Sen D."/>
            <person name="Tripathy S."/>
        </authorList>
    </citation>
    <scope>NUCLEOTIDE SEQUENCE [LARGE SCALE GENOMIC DNA]</scope>
    <source>
        <strain evidence="2 3">BDU141951</strain>
    </source>
</reference>
<keyword evidence="1" id="KW-1133">Transmembrane helix</keyword>
<dbReference type="EMBL" id="JTHE03000063">
    <property type="protein sequence ID" value="MCM1983516.1"/>
    <property type="molecule type" value="Genomic_DNA"/>
</dbReference>
<evidence type="ECO:0000313" key="2">
    <source>
        <dbReference type="EMBL" id="MCM1983516.1"/>
    </source>
</evidence>
<dbReference type="AlphaFoldDB" id="A0ABD4T507"/>
<evidence type="ECO:0000313" key="3">
    <source>
        <dbReference type="Proteomes" id="UP000031561"/>
    </source>
</evidence>
<keyword evidence="3" id="KW-1185">Reference proteome</keyword>
<dbReference type="RefSeq" id="WP_166282302.1">
    <property type="nucleotide sequence ID" value="NZ_JTHE03000063.1"/>
</dbReference>
<accession>A0ABD4T507</accession>
<protein>
    <submittedName>
        <fullName evidence="2">DUF1049 domain-containing protein</fullName>
    </submittedName>
</protein>
<keyword evidence="1" id="KW-0472">Membrane</keyword>
<evidence type="ECO:0000256" key="1">
    <source>
        <dbReference type="SAM" id="Phobius"/>
    </source>
</evidence>
<feature type="transmembrane region" description="Helical" evidence="1">
    <location>
        <begin position="40"/>
        <end position="62"/>
    </location>
</feature>
<proteinExistence type="predicted"/>
<dbReference type="Proteomes" id="UP000031561">
    <property type="component" value="Unassembled WGS sequence"/>
</dbReference>